<sequence length="125" mass="14216">MSMLMRRSVLRAVPRSTRGFSAAAGEGSYAEKQAALKAHAGETANLWRRISFYVCAPGIFVTALWANKVEKEHAAHEAHIREEHDGHLPEVPPYPYLNVRNRPFPWGMNSLFFNPHVQKDMTQEE</sequence>
<comment type="caution">
    <text evidence="1">The sequence shown here is derived from an EMBL/GenBank/DDBJ whole genome shotgun (WGS) entry which is preliminary data.</text>
</comment>
<dbReference type="EMBL" id="MU274900">
    <property type="protein sequence ID" value="KAI0094946.1"/>
    <property type="molecule type" value="Genomic_DNA"/>
</dbReference>
<accession>A0ACB8UL58</accession>
<proteinExistence type="predicted"/>
<protein>
    <submittedName>
        <fullName evidence="1">Mitochondrial cytochrome c oxidase subunit VIa</fullName>
    </submittedName>
</protein>
<keyword evidence="2" id="KW-1185">Reference proteome</keyword>
<gene>
    <name evidence="1" type="ORF">BDY19DRAFT_988733</name>
</gene>
<reference evidence="1" key="1">
    <citation type="journal article" date="2021" name="Environ. Microbiol.">
        <title>Gene family expansions and transcriptome signatures uncover fungal adaptations to wood decay.</title>
        <authorList>
            <person name="Hage H."/>
            <person name="Miyauchi S."/>
            <person name="Viragh M."/>
            <person name="Drula E."/>
            <person name="Min B."/>
            <person name="Chaduli D."/>
            <person name="Navarro D."/>
            <person name="Favel A."/>
            <person name="Norest M."/>
            <person name="Lesage-Meessen L."/>
            <person name="Balint B."/>
            <person name="Merenyi Z."/>
            <person name="de Eugenio L."/>
            <person name="Morin E."/>
            <person name="Martinez A.T."/>
            <person name="Baldrian P."/>
            <person name="Stursova M."/>
            <person name="Martinez M.J."/>
            <person name="Novotny C."/>
            <person name="Magnuson J.K."/>
            <person name="Spatafora J.W."/>
            <person name="Maurice S."/>
            <person name="Pangilinan J."/>
            <person name="Andreopoulos W."/>
            <person name="LaButti K."/>
            <person name="Hundley H."/>
            <person name="Na H."/>
            <person name="Kuo A."/>
            <person name="Barry K."/>
            <person name="Lipzen A."/>
            <person name="Henrissat B."/>
            <person name="Riley R."/>
            <person name="Ahrendt S."/>
            <person name="Nagy L.G."/>
            <person name="Grigoriev I.V."/>
            <person name="Martin F."/>
            <person name="Rosso M.N."/>
        </authorList>
    </citation>
    <scope>NUCLEOTIDE SEQUENCE</scope>
    <source>
        <strain evidence="1">CBS 384.51</strain>
    </source>
</reference>
<name>A0ACB8UL58_9APHY</name>
<evidence type="ECO:0000313" key="2">
    <source>
        <dbReference type="Proteomes" id="UP001055072"/>
    </source>
</evidence>
<organism evidence="1 2">
    <name type="scientific">Irpex rosettiformis</name>
    <dbReference type="NCBI Taxonomy" id="378272"/>
    <lineage>
        <taxon>Eukaryota</taxon>
        <taxon>Fungi</taxon>
        <taxon>Dikarya</taxon>
        <taxon>Basidiomycota</taxon>
        <taxon>Agaricomycotina</taxon>
        <taxon>Agaricomycetes</taxon>
        <taxon>Polyporales</taxon>
        <taxon>Irpicaceae</taxon>
        <taxon>Irpex</taxon>
    </lineage>
</organism>
<dbReference type="Proteomes" id="UP001055072">
    <property type="component" value="Unassembled WGS sequence"/>
</dbReference>
<evidence type="ECO:0000313" key="1">
    <source>
        <dbReference type="EMBL" id="KAI0094946.1"/>
    </source>
</evidence>